<organism evidence="6 7">
    <name type="scientific">Acanthoscelides obtectus</name>
    <name type="common">Bean weevil</name>
    <name type="synonym">Bruchus obtectus</name>
    <dbReference type="NCBI Taxonomy" id="200917"/>
    <lineage>
        <taxon>Eukaryota</taxon>
        <taxon>Metazoa</taxon>
        <taxon>Ecdysozoa</taxon>
        <taxon>Arthropoda</taxon>
        <taxon>Hexapoda</taxon>
        <taxon>Insecta</taxon>
        <taxon>Pterygota</taxon>
        <taxon>Neoptera</taxon>
        <taxon>Endopterygota</taxon>
        <taxon>Coleoptera</taxon>
        <taxon>Polyphaga</taxon>
        <taxon>Cucujiformia</taxon>
        <taxon>Chrysomeloidea</taxon>
        <taxon>Chrysomelidae</taxon>
        <taxon>Bruchinae</taxon>
        <taxon>Bruchini</taxon>
        <taxon>Acanthoscelides</taxon>
    </lineage>
</organism>
<evidence type="ECO:0000313" key="7">
    <source>
        <dbReference type="Proteomes" id="UP001152888"/>
    </source>
</evidence>
<dbReference type="Pfam" id="PF21388">
    <property type="entry name" value="SPATA2_PUB-like"/>
    <property type="match status" value="1"/>
</dbReference>
<keyword evidence="3" id="KW-0862">Zinc</keyword>
<dbReference type="EMBL" id="CAKOFQ010006660">
    <property type="protein sequence ID" value="CAH1955389.1"/>
    <property type="molecule type" value="Genomic_DNA"/>
</dbReference>
<evidence type="ECO:0000256" key="1">
    <source>
        <dbReference type="ARBA" id="ARBA00022723"/>
    </source>
</evidence>
<dbReference type="PANTHER" id="PTHR15326:SF2">
    <property type="entry name" value="PROTEIN TAMOZHENNIC"/>
    <property type="match status" value="1"/>
</dbReference>
<dbReference type="GO" id="GO:0005737">
    <property type="term" value="C:cytoplasm"/>
    <property type="evidence" value="ECO:0007669"/>
    <property type="project" value="TreeGrafter"/>
</dbReference>
<evidence type="ECO:0000256" key="2">
    <source>
        <dbReference type="ARBA" id="ARBA00022771"/>
    </source>
</evidence>
<evidence type="ECO:0000256" key="4">
    <source>
        <dbReference type="PROSITE-ProRule" id="PRU00322"/>
    </source>
</evidence>
<comment type="caution">
    <text evidence="6">The sequence shown here is derived from an EMBL/GenBank/DDBJ whole genome shotgun (WGS) entry which is preliminary data.</text>
</comment>
<evidence type="ECO:0000259" key="5">
    <source>
        <dbReference type="PROSITE" id="PS50199"/>
    </source>
</evidence>
<sequence length="661" mass="73953">MVIMENYIPPQDRLDELWLELERCHLSYLELEESPEKIEQRNKLEEIIYEFLCIAPHRHKFCYAETEEVLQMSASRKKDFSAYKASTGFAAIQLYAGNLLSQPWRKEYRTIKTYCGFYKHQVEANLVGAELLFEAMGYKRERDGILVLHGPICPDRVSSVSRDCLIAYVECQVGKHLILKIIWEELSSACMNTTWLEVLEFRRGHICSPEQVVKSFKYKQHQPEQYHEHSRHYSQGSNMVRHTLPAMPSAMSPVLPVNHSFPPLGNNHSVGLPDAMYSNGCCTNRCPSCTPFTCVSAAAVPPTSAYALYQPVLRPPFAPAPAYYFNGYMATPVAAPPPPMTAPQYVPTAQLVEVGGGMQNGAYDVVDGPQSCCKIQGGKVAAEAVGNSSVLRGKNNNELRMGDRETEKIGSHFEDWAYVYRNLESQGYTKDLGERGDILTTSLPKIPKDCRKTKSTNSDEVLNNLTISDRPLIMSEALRRSEIEKTKPIEVKKVDRQTSPDSSYDNVPATESKKHINKLNSTFNNQLIEGTIQTPQPQVNTANYAKTKSLPREKTSNHLEKANHNSFDLKKVIDFASQKKTDPNPVESPSSAGKWQCKACTFLNNPQLPICEMCSKSRDSALEQPMEIGGSECSKCTLVNSKFAKVCEACGASLANSPTYI</sequence>
<evidence type="ECO:0000256" key="3">
    <source>
        <dbReference type="ARBA" id="ARBA00022833"/>
    </source>
</evidence>
<dbReference type="SUPFAM" id="SSF90209">
    <property type="entry name" value="Ran binding protein zinc finger-like"/>
    <property type="match status" value="1"/>
</dbReference>
<dbReference type="Gene3D" id="1.20.58.2190">
    <property type="match status" value="1"/>
</dbReference>
<gene>
    <name evidence="6" type="ORF">ACAOBT_LOCUS1050</name>
</gene>
<dbReference type="InterPro" id="IPR048839">
    <property type="entry name" value="SPATA2_PUB-like"/>
</dbReference>
<dbReference type="SMART" id="SM00547">
    <property type="entry name" value="ZnF_RBZ"/>
    <property type="match status" value="2"/>
</dbReference>
<dbReference type="PROSITE" id="PS01358">
    <property type="entry name" value="ZF_RANBP2_1"/>
    <property type="match status" value="1"/>
</dbReference>
<dbReference type="SUPFAM" id="SSF143503">
    <property type="entry name" value="PUG domain-like"/>
    <property type="match status" value="1"/>
</dbReference>
<dbReference type="Gene3D" id="2.30.30.380">
    <property type="entry name" value="Zn-finger domain of Sec23/24"/>
    <property type="match status" value="1"/>
</dbReference>
<protein>
    <recommendedName>
        <fullName evidence="5">RanBP2-type domain-containing protein</fullName>
    </recommendedName>
</protein>
<dbReference type="AlphaFoldDB" id="A0A9P0JIS8"/>
<dbReference type="PROSITE" id="PS50199">
    <property type="entry name" value="ZF_RANBP2_2"/>
    <property type="match status" value="1"/>
</dbReference>
<reference evidence="6" key="1">
    <citation type="submission" date="2022-03" db="EMBL/GenBank/DDBJ databases">
        <authorList>
            <person name="Sayadi A."/>
        </authorList>
    </citation>
    <scope>NUCLEOTIDE SEQUENCE</scope>
</reference>
<dbReference type="InterPro" id="IPR036443">
    <property type="entry name" value="Znf_RanBP2_sf"/>
</dbReference>
<dbReference type="InterPro" id="IPR001876">
    <property type="entry name" value="Znf_RanBP2"/>
</dbReference>
<feature type="domain" description="RanBP2-type" evidence="5">
    <location>
        <begin position="591"/>
        <end position="620"/>
    </location>
</feature>
<keyword evidence="1" id="KW-0479">Metal-binding</keyword>
<proteinExistence type="predicted"/>
<dbReference type="CDD" id="cd09212">
    <property type="entry name" value="PUB"/>
    <property type="match status" value="1"/>
</dbReference>
<accession>A0A9P0JIS8</accession>
<dbReference type="GO" id="GO:0008270">
    <property type="term" value="F:zinc ion binding"/>
    <property type="evidence" value="ECO:0007669"/>
    <property type="project" value="UniProtKB-KW"/>
</dbReference>
<dbReference type="PANTHER" id="PTHR15326">
    <property type="entry name" value="SPERMATOGENESIS-ASSOCIATED PROTEIN 2/TAMOZHENNIC"/>
    <property type="match status" value="1"/>
</dbReference>
<dbReference type="InterPro" id="IPR036339">
    <property type="entry name" value="PUB-like_dom_sf"/>
</dbReference>
<dbReference type="Proteomes" id="UP001152888">
    <property type="component" value="Unassembled WGS sequence"/>
</dbReference>
<keyword evidence="2 4" id="KW-0863">Zinc-finger</keyword>
<evidence type="ECO:0000313" key="6">
    <source>
        <dbReference type="EMBL" id="CAH1955389.1"/>
    </source>
</evidence>
<name>A0A9P0JIS8_ACAOB</name>
<keyword evidence="7" id="KW-1185">Reference proteome</keyword>
<dbReference type="OrthoDB" id="9837000at2759"/>